<comment type="similarity">
    <text evidence="2">Belongs to the nurim family.</text>
</comment>
<evidence type="ECO:0000256" key="5">
    <source>
        <dbReference type="ARBA" id="ARBA00023136"/>
    </source>
</evidence>
<dbReference type="GO" id="GO:0008168">
    <property type="term" value="F:methyltransferase activity"/>
    <property type="evidence" value="ECO:0007669"/>
    <property type="project" value="UniProtKB-KW"/>
</dbReference>
<dbReference type="Gene3D" id="1.20.120.1630">
    <property type="match status" value="1"/>
</dbReference>
<dbReference type="PANTHER" id="PTHR31040">
    <property type="entry name" value="NURIM"/>
    <property type="match status" value="1"/>
</dbReference>
<accession>A0A451BJU8</accession>
<sequence>MRLSTSMKLAIYVLAGFSFILGFGSLITFGVFLYTGPFPMIALPLNATEVLIFDLFLCFAFISQHSGMIRIHAKKKIPRKNFKAVFAIVSGIALLAFILLWQESPFLIASADGFPRALLRTIFALGIAGQIWTTLSLMSVDPFGVQALMARLDPKEGPTGPATATAPISITGAYGWVRHPAYFTMLLLICSQPDLTADRLMLNIALTVWVIIGTLLEERDLVGIFGEDYRAYQRMVPMLIPYRKPNRQKSP</sequence>
<evidence type="ECO:0000256" key="3">
    <source>
        <dbReference type="ARBA" id="ARBA00022692"/>
    </source>
</evidence>
<evidence type="ECO:0000256" key="6">
    <source>
        <dbReference type="SAM" id="Phobius"/>
    </source>
</evidence>
<proteinExistence type="inferred from homology"/>
<keyword evidence="3 6" id="KW-0812">Transmembrane</keyword>
<dbReference type="GO" id="GO:0032259">
    <property type="term" value="P:methylation"/>
    <property type="evidence" value="ECO:0007669"/>
    <property type="project" value="UniProtKB-KW"/>
</dbReference>
<keyword evidence="7" id="KW-0489">Methyltransferase</keyword>
<evidence type="ECO:0000256" key="2">
    <source>
        <dbReference type="ARBA" id="ARBA00010631"/>
    </source>
</evidence>
<comment type="subcellular location">
    <subcellularLocation>
        <location evidence="1">Membrane</location>
        <topology evidence="1">Multi-pass membrane protein</topology>
    </subcellularLocation>
</comment>
<keyword evidence="7" id="KW-0808">Transferase</keyword>
<dbReference type="PANTHER" id="PTHR31040:SF1">
    <property type="entry name" value="NURIM"/>
    <property type="match status" value="1"/>
</dbReference>
<feature type="transmembrane region" description="Helical" evidence="6">
    <location>
        <begin position="82"/>
        <end position="101"/>
    </location>
</feature>
<organism evidence="7">
    <name type="scientific">Candidatus Kentrum sp. SD</name>
    <dbReference type="NCBI Taxonomy" id="2126332"/>
    <lineage>
        <taxon>Bacteria</taxon>
        <taxon>Pseudomonadati</taxon>
        <taxon>Pseudomonadota</taxon>
        <taxon>Gammaproteobacteria</taxon>
        <taxon>Candidatus Kentrum</taxon>
    </lineage>
</organism>
<evidence type="ECO:0000313" key="7">
    <source>
        <dbReference type="EMBL" id="VFK78508.1"/>
    </source>
</evidence>
<gene>
    <name evidence="7" type="ORF">BECKSD772D_GA0070982_101631</name>
</gene>
<dbReference type="GO" id="GO:0016020">
    <property type="term" value="C:membrane"/>
    <property type="evidence" value="ECO:0007669"/>
    <property type="project" value="UniProtKB-SubCell"/>
</dbReference>
<feature type="transmembrane region" description="Helical" evidence="6">
    <location>
        <begin position="12"/>
        <end position="35"/>
    </location>
</feature>
<dbReference type="EMBL" id="CAADHB010000016">
    <property type="protein sequence ID" value="VFK78508.1"/>
    <property type="molecule type" value="Genomic_DNA"/>
</dbReference>
<keyword evidence="4 6" id="KW-1133">Transmembrane helix</keyword>
<evidence type="ECO:0000256" key="1">
    <source>
        <dbReference type="ARBA" id="ARBA00004141"/>
    </source>
</evidence>
<protein>
    <submittedName>
        <fullName evidence="7">Phospholipid methyltransferase</fullName>
    </submittedName>
</protein>
<keyword evidence="5 6" id="KW-0472">Membrane</keyword>
<feature type="transmembrane region" description="Helical" evidence="6">
    <location>
        <begin position="121"/>
        <end position="140"/>
    </location>
</feature>
<name>A0A451BJU8_9GAMM</name>
<reference evidence="7" key="1">
    <citation type="submission" date="2019-02" db="EMBL/GenBank/DDBJ databases">
        <authorList>
            <person name="Gruber-Vodicka R. H."/>
            <person name="Seah K. B. B."/>
        </authorList>
    </citation>
    <scope>NUCLEOTIDE SEQUENCE</scope>
    <source>
        <strain evidence="7">BECK_S127</strain>
    </source>
</reference>
<evidence type="ECO:0000256" key="4">
    <source>
        <dbReference type="ARBA" id="ARBA00022989"/>
    </source>
</evidence>
<dbReference type="AlphaFoldDB" id="A0A451BJU8"/>
<feature type="transmembrane region" description="Helical" evidence="6">
    <location>
        <begin position="41"/>
        <end position="62"/>
    </location>
</feature>
<dbReference type="InterPro" id="IPR033580">
    <property type="entry name" value="Nurim-like"/>
</dbReference>